<dbReference type="EMBL" id="CAUYUJ010000988">
    <property type="protein sequence ID" value="CAK0793536.1"/>
    <property type="molecule type" value="Genomic_DNA"/>
</dbReference>
<sequence>MDRIGMVSSSSFVAHKLEESLGSLVGVGEALGSKALRVFTAGPLAGAVYGSDLYGVSDSELLSLRRTNGDLASAQGDASAERRGSRFLTEGGGGQRNIQDQIMQTNAILEAFGNAMTVRNNNSSRFGKWMEIPFDATGDMQGCRIVDYLLELTRVCSCDRKERTYHVFFALVESRSRDELKGFDIQPPEDYAYLKGRQLKAPGVDDAATFQELLDAFEALGVDEDTRRAIFSVVLGVLSLGNIDFKDNERDPEEGASVVTGGSGAFTKATALLAVDESTLTRALLVKKRKVGKEFVETRLKAREAKAGCDALARLVYGRLFKWLVEKINERLLKTTAVDQFLGLLDIAGFESFEKNSLEQLLINLSNEHLQSHFNDFFIKQELEILKSEGVTIPAGLFSEDEQDAIELIAGKAGILAKLDDSCGGMKASDDTFHSALDRELKDKHKRLIMPKVKKPIFTVEHFAGRVEYHVEGFIEKNLDRPPDEAADCLLTTTNVVLKEIAGVVQAHQAEANDGAAGGAKRKAKTVSNGFRTSLASLMAKVKEAQPHFVRCIKPNPEKKAGVFNSRSVMEQLSYSGVLEAVRIRREGYPTRIEFDKFVDFYDCVAGADRPKLSGPSAPSDPKERCKLLLGLFPEQFRPSAKELVLGTTRVFAMNDYSVRLDAECARIREEIEKQLRVLRDALHQACLSRSIPALQSALADAKACGLDDRDGTLQAALAEASEALAHEEGKEACRRRLAEASEAQDVAALKAALKEAQEVYSLPEQDLALPRKVLRGHVLNWVRKELAEAGRSLEKLRAAIAEAGVQGLPSEDAALVAAEAILREEEAKEQASAALDEAVSSMDILALEAAVRAGEAAGLTDSELQLGRKALAAAKRKVAAREGLAGAVRDGCAAALEAAIGEGEGAGLSEDELAGARGALEAERRRDEARRRVARAMEARGLEELREAVAEAAASGLGDADLLPARRALAEE</sequence>
<dbReference type="PANTHER" id="PTHR13140">
    <property type="entry name" value="MYOSIN"/>
    <property type="match status" value="1"/>
</dbReference>
<evidence type="ECO:0000259" key="8">
    <source>
        <dbReference type="PROSITE" id="PS51456"/>
    </source>
</evidence>
<organism evidence="9 10">
    <name type="scientific">Prorocentrum cordatum</name>
    <dbReference type="NCBI Taxonomy" id="2364126"/>
    <lineage>
        <taxon>Eukaryota</taxon>
        <taxon>Sar</taxon>
        <taxon>Alveolata</taxon>
        <taxon>Dinophyceae</taxon>
        <taxon>Prorocentrales</taxon>
        <taxon>Prorocentraceae</taxon>
        <taxon>Prorocentrum</taxon>
    </lineage>
</organism>
<feature type="domain" description="Myosin motor" evidence="8">
    <location>
        <begin position="1"/>
        <end position="666"/>
    </location>
</feature>
<dbReference type="SUPFAM" id="SSF52540">
    <property type="entry name" value="P-loop containing nucleoside triphosphate hydrolases"/>
    <property type="match status" value="1"/>
</dbReference>
<dbReference type="Gene3D" id="1.20.5.4820">
    <property type="match status" value="1"/>
</dbReference>
<dbReference type="Proteomes" id="UP001189429">
    <property type="component" value="Unassembled WGS sequence"/>
</dbReference>
<gene>
    <name evidence="9" type="ORF">PCOR1329_LOCUS3801</name>
</gene>
<dbReference type="PANTHER" id="PTHR13140:SF845">
    <property type="entry name" value="MYOSIN-LIKE PROTEIN"/>
    <property type="match status" value="1"/>
</dbReference>
<dbReference type="InterPro" id="IPR001609">
    <property type="entry name" value="Myosin_head_motor_dom-like"/>
</dbReference>
<dbReference type="Gene3D" id="1.20.120.720">
    <property type="entry name" value="Myosin VI head, motor domain, U50 subdomain"/>
    <property type="match status" value="1"/>
</dbReference>
<feature type="region of interest" description="Actin-binding" evidence="6">
    <location>
        <begin position="535"/>
        <end position="557"/>
    </location>
</feature>
<comment type="similarity">
    <text evidence="6">Belongs to the TRAFAC class myosin-kinesin ATPase superfamily. Myosin family.</text>
</comment>
<name>A0ABN9PP05_9DINO</name>
<keyword evidence="4" id="KW-0505">Motor protein</keyword>
<evidence type="ECO:0000256" key="2">
    <source>
        <dbReference type="ARBA" id="ARBA00022840"/>
    </source>
</evidence>
<evidence type="ECO:0000256" key="4">
    <source>
        <dbReference type="ARBA" id="ARBA00023175"/>
    </source>
</evidence>
<dbReference type="InterPro" id="IPR036961">
    <property type="entry name" value="Kinesin_motor_dom_sf"/>
</dbReference>
<evidence type="ECO:0000256" key="3">
    <source>
        <dbReference type="ARBA" id="ARBA00023123"/>
    </source>
</evidence>
<evidence type="ECO:0000256" key="1">
    <source>
        <dbReference type="ARBA" id="ARBA00022741"/>
    </source>
</evidence>
<dbReference type="PROSITE" id="PS51456">
    <property type="entry name" value="MYOSIN_MOTOR"/>
    <property type="match status" value="1"/>
</dbReference>
<keyword evidence="5 6" id="KW-0009">Actin-binding</keyword>
<dbReference type="Gene3D" id="1.20.58.530">
    <property type="match status" value="1"/>
</dbReference>
<feature type="region of interest" description="Disordered" evidence="7">
    <location>
        <begin position="73"/>
        <end position="93"/>
    </location>
</feature>
<comment type="caution">
    <text evidence="6">Lacks conserved residue(s) required for the propagation of feature annotation.</text>
</comment>
<proteinExistence type="inferred from homology"/>
<evidence type="ECO:0000313" key="9">
    <source>
        <dbReference type="EMBL" id="CAK0793536.1"/>
    </source>
</evidence>
<keyword evidence="1" id="KW-0547">Nucleotide-binding</keyword>
<dbReference type="SMART" id="SM00242">
    <property type="entry name" value="MYSc"/>
    <property type="match status" value="1"/>
</dbReference>
<reference evidence="9" key="1">
    <citation type="submission" date="2023-10" db="EMBL/GenBank/DDBJ databases">
        <authorList>
            <person name="Chen Y."/>
            <person name="Shah S."/>
            <person name="Dougan E. K."/>
            <person name="Thang M."/>
            <person name="Chan C."/>
        </authorList>
    </citation>
    <scope>NUCLEOTIDE SEQUENCE [LARGE SCALE GENOMIC DNA]</scope>
</reference>
<keyword evidence="3 6" id="KW-0518">Myosin</keyword>
<evidence type="ECO:0000256" key="5">
    <source>
        <dbReference type="ARBA" id="ARBA00023203"/>
    </source>
</evidence>
<dbReference type="Pfam" id="PF00063">
    <property type="entry name" value="Myosin_head"/>
    <property type="match status" value="1"/>
</dbReference>
<feature type="non-terminal residue" evidence="9">
    <location>
        <position position="973"/>
    </location>
</feature>
<dbReference type="CDD" id="cd00124">
    <property type="entry name" value="MYSc"/>
    <property type="match status" value="1"/>
</dbReference>
<keyword evidence="10" id="KW-1185">Reference proteome</keyword>
<evidence type="ECO:0000256" key="7">
    <source>
        <dbReference type="SAM" id="MobiDB-lite"/>
    </source>
</evidence>
<dbReference type="InterPro" id="IPR027417">
    <property type="entry name" value="P-loop_NTPase"/>
</dbReference>
<dbReference type="Gene3D" id="3.40.850.10">
    <property type="entry name" value="Kinesin motor domain"/>
    <property type="match status" value="1"/>
</dbReference>
<dbReference type="PRINTS" id="PR00193">
    <property type="entry name" value="MYOSINHEAVY"/>
</dbReference>
<keyword evidence="2" id="KW-0067">ATP-binding</keyword>
<accession>A0ABN9PP05</accession>
<dbReference type="Gene3D" id="1.10.10.820">
    <property type="match status" value="1"/>
</dbReference>
<protein>
    <recommendedName>
        <fullName evidence="8">Myosin motor domain-containing protein</fullName>
    </recommendedName>
</protein>
<evidence type="ECO:0000313" key="10">
    <source>
        <dbReference type="Proteomes" id="UP001189429"/>
    </source>
</evidence>
<evidence type="ECO:0000256" key="6">
    <source>
        <dbReference type="PROSITE-ProRule" id="PRU00782"/>
    </source>
</evidence>
<comment type="caution">
    <text evidence="9">The sequence shown here is derived from an EMBL/GenBank/DDBJ whole genome shotgun (WGS) entry which is preliminary data.</text>
</comment>